<keyword evidence="4 12" id="KW-1003">Cell membrane</keyword>
<keyword evidence="8 12" id="KW-0249">Electron transport</keyword>
<organism evidence="14 15">
    <name type="scientific">Teichococcus aestuarii</name>
    <dbReference type="NCBI Taxonomy" id="568898"/>
    <lineage>
        <taxon>Bacteria</taxon>
        <taxon>Pseudomonadati</taxon>
        <taxon>Pseudomonadota</taxon>
        <taxon>Alphaproteobacteria</taxon>
        <taxon>Acetobacterales</taxon>
        <taxon>Roseomonadaceae</taxon>
        <taxon>Roseomonas</taxon>
    </lineage>
</organism>
<dbReference type="RefSeq" id="WP_109516548.1">
    <property type="nucleotide sequence ID" value="NZ_JBHSCH010000088.1"/>
</dbReference>
<comment type="subcellular location">
    <subcellularLocation>
        <location evidence="12">Cell inner membrane</location>
    </subcellularLocation>
    <subcellularLocation>
        <location evidence="1">Cell membrane</location>
        <topology evidence="1">Multi-pass membrane protein</topology>
    </subcellularLocation>
</comment>
<dbReference type="GO" id="GO:0070069">
    <property type="term" value="C:cytochrome complex"/>
    <property type="evidence" value="ECO:0007669"/>
    <property type="project" value="UniProtKB-UniRule"/>
</dbReference>
<evidence type="ECO:0000313" key="14">
    <source>
        <dbReference type="EMBL" id="PWC29210.1"/>
    </source>
</evidence>
<dbReference type="PANTHER" id="PTHR30365">
    <property type="entry name" value="CYTOCHROME D UBIQUINOL OXIDASE"/>
    <property type="match status" value="1"/>
</dbReference>
<evidence type="ECO:0000256" key="3">
    <source>
        <dbReference type="ARBA" id="ARBA00022448"/>
    </source>
</evidence>
<feature type="transmembrane region" description="Helical" evidence="12">
    <location>
        <begin position="100"/>
        <end position="123"/>
    </location>
</feature>
<evidence type="ECO:0000256" key="11">
    <source>
        <dbReference type="ARBA" id="ARBA00023136"/>
    </source>
</evidence>
<reference evidence="15" key="1">
    <citation type="submission" date="2017-10" db="EMBL/GenBank/DDBJ databases">
        <authorList>
            <person name="Toshchakov S.V."/>
            <person name="Goeva M.A."/>
        </authorList>
    </citation>
    <scope>NUCLEOTIDE SEQUENCE [LARGE SCALE GENOMIC DNA]</scope>
    <source>
        <strain evidence="15">JR1/69-1-13</strain>
    </source>
</reference>
<dbReference type="GO" id="GO:0005886">
    <property type="term" value="C:plasma membrane"/>
    <property type="evidence" value="ECO:0007669"/>
    <property type="project" value="UniProtKB-SubCell"/>
</dbReference>
<evidence type="ECO:0000256" key="2">
    <source>
        <dbReference type="ARBA" id="ARBA00009819"/>
    </source>
</evidence>
<gene>
    <name evidence="14" type="ORF">CR165_08510</name>
</gene>
<keyword evidence="15" id="KW-1185">Reference proteome</keyword>
<comment type="similarity">
    <text evidence="2 12">Belongs to the cytochrome ubiquinol oxidase subunit 1 family.</text>
</comment>
<feature type="transmembrane region" description="Helical" evidence="12">
    <location>
        <begin position="360"/>
        <end position="381"/>
    </location>
</feature>
<dbReference type="GO" id="GO:0046872">
    <property type="term" value="F:metal ion binding"/>
    <property type="evidence" value="ECO:0007669"/>
    <property type="project" value="UniProtKB-UniRule"/>
</dbReference>
<keyword evidence="3 12" id="KW-0813">Transport</keyword>
<dbReference type="Proteomes" id="UP000245048">
    <property type="component" value="Unassembled WGS sequence"/>
</dbReference>
<keyword evidence="6 12" id="KW-0812">Transmembrane</keyword>
<feature type="transmembrane region" description="Helical" evidence="12">
    <location>
        <begin position="324"/>
        <end position="348"/>
    </location>
</feature>
<dbReference type="PANTHER" id="PTHR30365:SF14">
    <property type="entry name" value="CYTOCHROME BD MENAQUINOL OXIDASE SUBUNIT I-RELATED"/>
    <property type="match status" value="1"/>
</dbReference>
<feature type="transmembrane region" description="Helical" evidence="12">
    <location>
        <begin position="405"/>
        <end position="433"/>
    </location>
</feature>
<keyword evidence="10 12" id="KW-0408">Iron</keyword>
<feature type="region of interest" description="Disordered" evidence="13">
    <location>
        <begin position="444"/>
        <end position="481"/>
    </location>
</feature>
<sequence>MALDWLPSALDLARFQFAFTITFHFLFPAFTIGLASFLAVLEALWLSTGRAVYLDVFRYWLKVFAIAFAMGVVSGVVMSYQIGTNWSVFADRTGNVLGPVMGYEVLTAFFLEAGFLGIMLFGLERVGKKLHFAATCLVAIGTLISAFWILSANSWMHTPAGHSILPDGRFMPEDWWAIVFNPSFPFRFAHTVTGAYLTTAFIVGGVAAFHLLRDSRNERTRTMFSMAMWMAAIVAPMQIVLGDFHGLNTLEHQPQKVAAMEGHWERQRGAPLILLGQPDMAAEETHVLLEIPRLSGLILTHEWDGETPGLKDVPPEERPTNVPLVFWAFRVMVGLGTAMATLGLLSLGLRWRGRLYDTRWFLRAALVMGPAGLVAVTAGWITTEAGRQPYTVYGLLRTADSVSPLAAPAVGASLLAFIVVYFIVFGAGVWFLFRLFGQPPHVAEEGPEETQPIRTSGITPGPAMHHAGPHGSALGDSPKRH</sequence>
<evidence type="ECO:0000256" key="4">
    <source>
        <dbReference type="ARBA" id="ARBA00022475"/>
    </source>
</evidence>
<proteinExistence type="inferred from homology"/>
<evidence type="ECO:0000256" key="9">
    <source>
        <dbReference type="ARBA" id="ARBA00022989"/>
    </source>
</evidence>
<evidence type="ECO:0000256" key="6">
    <source>
        <dbReference type="ARBA" id="ARBA00022692"/>
    </source>
</evidence>
<dbReference type="Pfam" id="PF01654">
    <property type="entry name" value="Cyt_bd_oxida_I"/>
    <property type="match status" value="1"/>
</dbReference>
<evidence type="ECO:0000256" key="7">
    <source>
        <dbReference type="ARBA" id="ARBA00022723"/>
    </source>
</evidence>
<dbReference type="AlphaFoldDB" id="A0A2U1V5L7"/>
<dbReference type="GO" id="GO:0016682">
    <property type="term" value="F:oxidoreductase activity, acting on diphenols and related substances as donors, oxygen as acceptor"/>
    <property type="evidence" value="ECO:0007669"/>
    <property type="project" value="TreeGrafter"/>
</dbReference>
<feature type="transmembrane region" description="Helical" evidence="12">
    <location>
        <begin position="130"/>
        <end position="150"/>
    </location>
</feature>
<dbReference type="EMBL" id="PDOA01000004">
    <property type="protein sequence ID" value="PWC29210.1"/>
    <property type="molecule type" value="Genomic_DNA"/>
</dbReference>
<evidence type="ECO:0000256" key="8">
    <source>
        <dbReference type="ARBA" id="ARBA00022982"/>
    </source>
</evidence>
<protein>
    <submittedName>
        <fullName evidence="14">Cytochrome ubiquinol oxidase subunit I</fullName>
    </submittedName>
</protein>
<feature type="transmembrane region" description="Helical" evidence="12">
    <location>
        <begin position="224"/>
        <end position="241"/>
    </location>
</feature>
<evidence type="ECO:0000313" key="15">
    <source>
        <dbReference type="Proteomes" id="UP000245048"/>
    </source>
</evidence>
<evidence type="ECO:0000256" key="13">
    <source>
        <dbReference type="SAM" id="MobiDB-lite"/>
    </source>
</evidence>
<dbReference type="GO" id="GO:0009055">
    <property type="term" value="F:electron transfer activity"/>
    <property type="evidence" value="ECO:0007669"/>
    <property type="project" value="UniProtKB-UniRule"/>
</dbReference>
<feature type="transmembrane region" description="Helical" evidence="12">
    <location>
        <begin position="188"/>
        <end position="212"/>
    </location>
</feature>
<dbReference type="InterPro" id="IPR002585">
    <property type="entry name" value="Cyt-d_ubiquinol_oxidase_su_1"/>
</dbReference>
<feature type="transmembrane region" description="Helical" evidence="12">
    <location>
        <begin position="25"/>
        <end position="47"/>
    </location>
</feature>
<dbReference type="GO" id="GO:0019646">
    <property type="term" value="P:aerobic electron transport chain"/>
    <property type="evidence" value="ECO:0007669"/>
    <property type="project" value="InterPro"/>
</dbReference>
<accession>A0A2U1V5L7</accession>
<feature type="transmembrane region" description="Helical" evidence="12">
    <location>
        <begin position="59"/>
        <end position="80"/>
    </location>
</feature>
<dbReference type="GO" id="GO:0020037">
    <property type="term" value="F:heme binding"/>
    <property type="evidence" value="ECO:0007669"/>
    <property type="project" value="TreeGrafter"/>
</dbReference>
<evidence type="ECO:0000256" key="5">
    <source>
        <dbReference type="ARBA" id="ARBA00022617"/>
    </source>
</evidence>
<keyword evidence="5 12" id="KW-0349">Heme</keyword>
<evidence type="ECO:0000256" key="1">
    <source>
        <dbReference type="ARBA" id="ARBA00004651"/>
    </source>
</evidence>
<comment type="caution">
    <text evidence="14">The sequence shown here is derived from an EMBL/GenBank/DDBJ whole genome shotgun (WGS) entry which is preliminary data.</text>
</comment>
<keyword evidence="7 12" id="KW-0479">Metal-binding</keyword>
<dbReference type="OrthoDB" id="9807042at2"/>
<evidence type="ECO:0000256" key="12">
    <source>
        <dbReference type="PIRNR" id="PIRNR006446"/>
    </source>
</evidence>
<keyword evidence="9 12" id="KW-1133">Transmembrane helix</keyword>
<keyword evidence="11 12" id="KW-0472">Membrane</keyword>
<evidence type="ECO:0000256" key="10">
    <source>
        <dbReference type="ARBA" id="ARBA00023004"/>
    </source>
</evidence>
<name>A0A2U1V5L7_9PROT</name>
<dbReference type="PIRSF" id="PIRSF006446">
    <property type="entry name" value="Cyt_quinol_oxidase_1"/>
    <property type="match status" value="1"/>
</dbReference>